<comment type="caution">
    <text evidence="2">The sequence shown here is derived from an EMBL/GenBank/DDBJ whole genome shotgun (WGS) entry which is preliminary data.</text>
</comment>
<dbReference type="EMBL" id="JARIHO010000004">
    <property type="protein sequence ID" value="KAJ7362510.1"/>
    <property type="molecule type" value="Genomic_DNA"/>
</dbReference>
<gene>
    <name evidence="2" type="ORF">DFH08DRAFT_323764</name>
</gene>
<feature type="transmembrane region" description="Helical" evidence="1">
    <location>
        <begin position="95"/>
        <end position="114"/>
    </location>
</feature>
<feature type="transmembrane region" description="Helical" evidence="1">
    <location>
        <begin position="126"/>
        <end position="143"/>
    </location>
</feature>
<feature type="transmembrane region" description="Helical" evidence="1">
    <location>
        <begin position="149"/>
        <end position="173"/>
    </location>
</feature>
<evidence type="ECO:0000256" key="1">
    <source>
        <dbReference type="SAM" id="Phobius"/>
    </source>
</evidence>
<feature type="transmembrane region" description="Helical" evidence="1">
    <location>
        <begin position="56"/>
        <end position="75"/>
    </location>
</feature>
<accession>A0AAD7ALU0</accession>
<sequence>MPGQPQEPSASTPFLLWLNILEIWFGALFYGLYIILFARGVQILLHRIRQLERQGILLGAMVALFSLSTAQLFVLTLKAAVVVGETRMPLDSVETASLLIYVTSCLCSDALLIYRCYVIWNDNPAIVAAPLALLVTASVFGYMRNARIFQILSLTTAVFVTLLTVSKVAWAAYERRAMLTSATRRNYLSAGSAILESGFIYALFVSIHFTVFSRGAAAAPVIFAVVGQIVGIAPTLIIVRSGLPSQAGSTYVKTGASVPLSPM</sequence>
<feature type="transmembrane region" description="Helical" evidence="1">
    <location>
        <begin position="217"/>
        <end position="239"/>
    </location>
</feature>
<proteinExistence type="predicted"/>
<feature type="transmembrane region" description="Helical" evidence="1">
    <location>
        <begin position="14"/>
        <end position="36"/>
    </location>
</feature>
<reference evidence="2" key="1">
    <citation type="submission" date="2023-03" db="EMBL/GenBank/DDBJ databases">
        <title>Massive genome expansion in bonnet fungi (Mycena s.s.) driven by repeated elements and novel gene families across ecological guilds.</title>
        <authorList>
            <consortium name="Lawrence Berkeley National Laboratory"/>
            <person name="Harder C.B."/>
            <person name="Miyauchi S."/>
            <person name="Viragh M."/>
            <person name="Kuo A."/>
            <person name="Thoen E."/>
            <person name="Andreopoulos B."/>
            <person name="Lu D."/>
            <person name="Skrede I."/>
            <person name="Drula E."/>
            <person name="Henrissat B."/>
            <person name="Morin E."/>
            <person name="Kohler A."/>
            <person name="Barry K."/>
            <person name="LaButti K."/>
            <person name="Morin E."/>
            <person name="Salamov A."/>
            <person name="Lipzen A."/>
            <person name="Mereny Z."/>
            <person name="Hegedus B."/>
            <person name="Baldrian P."/>
            <person name="Stursova M."/>
            <person name="Weitz H."/>
            <person name="Taylor A."/>
            <person name="Grigoriev I.V."/>
            <person name="Nagy L.G."/>
            <person name="Martin F."/>
            <person name="Kauserud H."/>
        </authorList>
    </citation>
    <scope>NUCLEOTIDE SEQUENCE</scope>
    <source>
        <strain evidence="2">CBHHK002</strain>
    </source>
</reference>
<dbReference type="Proteomes" id="UP001218218">
    <property type="component" value="Unassembled WGS sequence"/>
</dbReference>
<evidence type="ECO:0000313" key="3">
    <source>
        <dbReference type="Proteomes" id="UP001218218"/>
    </source>
</evidence>
<protein>
    <submittedName>
        <fullName evidence="2">Uncharacterized protein</fullName>
    </submittedName>
</protein>
<keyword evidence="3" id="KW-1185">Reference proteome</keyword>
<feature type="transmembrane region" description="Helical" evidence="1">
    <location>
        <begin position="193"/>
        <end position="211"/>
    </location>
</feature>
<keyword evidence="1" id="KW-1133">Transmembrane helix</keyword>
<keyword evidence="1" id="KW-0812">Transmembrane</keyword>
<keyword evidence="1" id="KW-0472">Membrane</keyword>
<dbReference type="AlphaFoldDB" id="A0AAD7ALU0"/>
<name>A0AAD7ALU0_9AGAR</name>
<evidence type="ECO:0000313" key="2">
    <source>
        <dbReference type="EMBL" id="KAJ7362510.1"/>
    </source>
</evidence>
<organism evidence="2 3">
    <name type="scientific">Mycena albidolilacea</name>
    <dbReference type="NCBI Taxonomy" id="1033008"/>
    <lineage>
        <taxon>Eukaryota</taxon>
        <taxon>Fungi</taxon>
        <taxon>Dikarya</taxon>
        <taxon>Basidiomycota</taxon>
        <taxon>Agaricomycotina</taxon>
        <taxon>Agaricomycetes</taxon>
        <taxon>Agaricomycetidae</taxon>
        <taxon>Agaricales</taxon>
        <taxon>Marasmiineae</taxon>
        <taxon>Mycenaceae</taxon>
        <taxon>Mycena</taxon>
    </lineage>
</organism>